<protein>
    <recommendedName>
        <fullName evidence="6">EF-hand domain-containing protein</fullName>
    </recommendedName>
</protein>
<evidence type="ECO:0000313" key="7">
    <source>
        <dbReference type="EMBL" id="KCW46580.1"/>
    </source>
</evidence>
<feature type="domain" description="EF-hand" evidence="6">
    <location>
        <begin position="218"/>
        <end position="243"/>
    </location>
</feature>
<dbReference type="KEGG" id="egr:104427006"/>
<feature type="transmembrane region" description="Helical" evidence="5">
    <location>
        <begin position="6"/>
        <end position="24"/>
    </location>
</feature>
<keyword evidence="3" id="KW-0106">Calcium</keyword>
<dbReference type="PROSITE" id="PS50222">
    <property type="entry name" value="EF_HAND_2"/>
    <property type="match status" value="3"/>
</dbReference>
<keyword evidence="5" id="KW-0812">Transmembrane</keyword>
<keyword evidence="2" id="KW-0677">Repeat</keyword>
<accession>A0A058ZZR7</accession>
<dbReference type="eggNOG" id="KOG4223">
    <property type="taxonomic scope" value="Eukaryota"/>
</dbReference>
<feature type="domain" description="EF-hand" evidence="6">
    <location>
        <begin position="139"/>
        <end position="162"/>
    </location>
</feature>
<dbReference type="SMART" id="SM00054">
    <property type="entry name" value="EFh"/>
    <property type="match status" value="4"/>
</dbReference>
<dbReference type="GO" id="GO:0005783">
    <property type="term" value="C:endoplasmic reticulum"/>
    <property type="evidence" value="ECO:0000318"/>
    <property type="project" value="GO_Central"/>
</dbReference>
<dbReference type="EMBL" id="KK198763">
    <property type="protein sequence ID" value="KCW46580.1"/>
    <property type="molecule type" value="Genomic_DNA"/>
</dbReference>
<name>A0A058ZZR7_EUCGR</name>
<sequence length="341" mass="39485">MAKAVVYALAATALMAFIIFSPMGQKGRNHLRSNRRLGIILSHPTFDPLVTELERRREGEHADREDPPASTEIGSPISRNEYLTDEGELNTTSRLLFLFPLLDDAPKDGAVSFKELEAWNVGQAHERLAYQTQKELAFFDKDGDGAISFREYLPQFSDEDIERNGSAHGEAGWWKEKFLNADVDQNGTLSFNEFMDFLHPEDSNNTEIWKWLLWQKLKQMDYDGDGKLNLDEFKDHIYDIYKNYVEFDAHGGHVPTPEQKFTNLDVNNNKLLEVEEMIPILHYLNPGELSHAKYYTAFLIREADDNKDGKLSLEEMLNHEYMFYASLFEEDEEDDEMHDEL</sequence>
<organism evidence="7">
    <name type="scientific">Eucalyptus grandis</name>
    <name type="common">Flooded gum</name>
    <dbReference type="NCBI Taxonomy" id="71139"/>
    <lineage>
        <taxon>Eukaryota</taxon>
        <taxon>Viridiplantae</taxon>
        <taxon>Streptophyta</taxon>
        <taxon>Embryophyta</taxon>
        <taxon>Tracheophyta</taxon>
        <taxon>Spermatophyta</taxon>
        <taxon>Magnoliopsida</taxon>
        <taxon>eudicotyledons</taxon>
        <taxon>Gunneridae</taxon>
        <taxon>Pentapetalae</taxon>
        <taxon>rosids</taxon>
        <taxon>malvids</taxon>
        <taxon>Myrtales</taxon>
        <taxon>Myrtaceae</taxon>
        <taxon>Myrtoideae</taxon>
        <taxon>Eucalypteae</taxon>
        <taxon>Eucalyptus</taxon>
    </lineage>
</organism>
<dbReference type="PANTHER" id="PTHR10827">
    <property type="entry name" value="RETICULOCALBIN"/>
    <property type="match status" value="1"/>
</dbReference>
<evidence type="ECO:0000256" key="1">
    <source>
        <dbReference type="ARBA" id="ARBA00022723"/>
    </source>
</evidence>
<dbReference type="InterPro" id="IPR002048">
    <property type="entry name" value="EF_hand_dom"/>
</dbReference>
<proteinExistence type="predicted"/>
<dbReference type="Gramene" id="KCW46580">
    <property type="protein sequence ID" value="KCW46580"/>
    <property type="gene ID" value="EUGRSUZ_K00398"/>
</dbReference>
<dbReference type="InParanoid" id="A0A058ZZR7"/>
<dbReference type="OMA" id="FEADVDH"/>
<dbReference type="Gene3D" id="1.10.238.10">
    <property type="entry name" value="EF-hand"/>
    <property type="match status" value="3"/>
</dbReference>
<dbReference type="AlphaFoldDB" id="A0A058ZZR7"/>
<feature type="region of interest" description="Disordered" evidence="4">
    <location>
        <begin position="55"/>
        <end position="82"/>
    </location>
</feature>
<reference evidence="7" key="1">
    <citation type="submission" date="2013-07" db="EMBL/GenBank/DDBJ databases">
        <title>The genome of Eucalyptus grandis.</title>
        <authorList>
            <person name="Schmutz J."/>
            <person name="Hayes R."/>
            <person name="Myburg A."/>
            <person name="Tuskan G."/>
            <person name="Grattapaglia D."/>
            <person name="Rokhsar D.S."/>
        </authorList>
    </citation>
    <scope>NUCLEOTIDE SEQUENCE</scope>
    <source>
        <tissue evidence="7">Leaf extractions</tissue>
    </source>
</reference>
<keyword evidence="5" id="KW-1133">Transmembrane helix</keyword>
<dbReference type="STRING" id="71139.A0A058ZZR7"/>
<dbReference type="PANTHER" id="PTHR10827:SF98">
    <property type="entry name" value="45 KDA CALCIUM-BINDING PROTEIN"/>
    <property type="match status" value="1"/>
</dbReference>
<dbReference type="InterPro" id="IPR011992">
    <property type="entry name" value="EF-hand-dom_pair"/>
</dbReference>
<evidence type="ECO:0000256" key="4">
    <source>
        <dbReference type="SAM" id="MobiDB-lite"/>
    </source>
</evidence>
<evidence type="ECO:0000256" key="3">
    <source>
        <dbReference type="ARBA" id="ARBA00022837"/>
    </source>
</evidence>
<dbReference type="InterPro" id="IPR018247">
    <property type="entry name" value="EF_Hand_1_Ca_BS"/>
</dbReference>
<evidence type="ECO:0000259" key="6">
    <source>
        <dbReference type="PROSITE" id="PS50222"/>
    </source>
</evidence>
<dbReference type="PROSITE" id="PS00018">
    <property type="entry name" value="EF_HAND_1"/>
    <property type="match status" value="5"/>
</dbReference>
<dbReference type="Pfam" id="PF13202">
    <property type="entry name" value="EF-hand_5"/>
    <property type="match status" value="4"/>
</dbReference>
<evidence type="ECO:0000256" key="5">
    <source>
        <dbReference type="SAM" id="Phobius"/>
    </source>
</evidence>
<dbReference type="GO" id="GO:0005509">
    <property type="term" value="F:calcium ion binding"/>
    <property type="evidence" value="ECO:0000318"/>
    <property type="project" value="GO_Central"/>
</dbReference>
<dbReference type="FunCoup" id="A0A058ZZR7">
    <property type="interactions" value="837"/>
</dbReference>
<gene>
    <name evidence="7" type="ORF">EUGRSUZ_K00398</name>
</gene>
<dbReference type="OrthoDB" id="293868at2759"/>
<dbReference type="SUPFAM" id="SSF47473">
    <property type="entry name" value="EF-hand"/>
    <property type="match status" value="2"/>
</dbReference>
<feature type="domain" description="EF-hand" evidence="6">
    <location>
        <begin position="169"/>
        <end position="204"/>
    </location>
</feature>
<feature type="compositionally biased region" description="Basic and acidic residues" evidence="4">
    <location>
        <begin position="55"/>
        <end position="67"/>
    </location>
</feature>
<keyword evidence="1" id="KW-0479">Metal-binding</keyword>
<evidence type="ECO:0000256" key="2">
    <source>
        <dbReference type="ARBA" id="ARBA00022737"/>
    </source>
</evidence>
<keyword evidence="5" id="KW-0472">Membrane</keyword>